<evidence type="ECO:0000256" key="1">
    <source>
        <dbReference type="SAM" id="Phobius"/>
    </source>
</evidence>
<keyword evidence="1" id="KW-1133">Transmembrane helix</keyword>
<protein>
    <submittedName>
        <fullName evidence="2">Uncharacterized protein</fullName>
    </submittedName>
</protein>
<comment type="caution">
    <text evidence="2">The sequence shown here is derived from an EMBL/GenBank/DDBJ whole genome shotgun (WGS) entry which is preliminary data.</text>
</comment>
<name>A0A1E5WGS2_9POAL</name>
<organism evidence="2 3">
    <name type="scientific">Dichanthelium oligosanthes</name>
    <dbReference type="NCBI Taxonomy" id="888268"/>
    <lineage>
        <taxon>Eukaryota</taxon>
        <taxon>Viridiplantae</taxon>
        <taxon>Streptophyta</taxon>
        <taxon>Embryophyta</taxon>
        <taxon>Tracheophyta</taxon>
        <taxon>Spermatophyta</taxon>
        <taxon>Magnoliopsida</taxon>
        <taxon>Liliopsida</taxon>
        <taxon>Poales</taxon>
        <taxon>Poaceae</taxon>
        <taxon>PACMAD clade</taxon>
        <taxon>Panicoideae</taxon>
        <taxon>Panicodae</taxon>
        <taxon>Paniceae</taxon>
        <taxon>Dichantheliinae</taxon>
        <taxon>Dichanthelium</taxon>
    </lineage>
</organism>
<keyword evidence="1" id="KW-0812">Transmembrane</keyword>
<evidence type="ECO:0000313" key="3">
    <source>
        <dbReference type="Proteomes" id="UP000095767"/>
    </source>
</evidence>
<reference evidence="2 3" key="1">
    <citation type="submission" date="2016-09" db="EMBL/GenBank/DDBJ databases">
        <title>The draft genome of Dichanthelium oligosanthes: A C3 panicoid grass species.</title>
        <authorList>
            <person name="Studer A.J."/>
            <person name="Schnable J.C."/>
            <person name="Brutnell T.P."/>
        </authorList>
    </citation>
    <scope>NUCLEOTIDE SEQUENCE [LARGE SCALE GENOMIC DNA]</scope>
    <source>
        <strain evidence="3">cv. Kellogg 1175</strain>
        <tissue evidence="2">Leaf</tissue>
    </source>
</reference>
<accession>A0A1E5WGS2</accession>
<keyword evidence="1" id="KW-0472">Membrane</keyword>
<gene>
    <name evidence="2" type="ORF">BAE44_0002398</name>
</gene>
<keyword evidence="3" id="KW-1185">Reference proteome</keyword>
<sequence length="104" mass="12015">LPSFKTENLKMKSSWVSCLKIFGTLVMIIGLLQAVIYLKLMKHITKRTMIRRLITTRTSILMVKMVHLLVAKQKRGVGWLKTTRCPLLKVRGMAVHQKMMTCMI</sequence>
<dbReference type="Proteomes" id="UP000095767">
    <property type="component" value="Unassembled WGS sequence"/>
</dbReference>
<dbReference type="EMBL" id="LWDX02008730">
    <property type="protein sequence ID" value="OEL36583.1"/>
    <property type="molecule type" value="Genomic_DNA"/>
</dbReference>
<feature type="non-terminal residue" evidence="2">
    <location>
        <position position="1"/>
    </location>
</feature>
<feature type="transmembrane region" description="Helical" evidence="1">
    <location>
        <begin position="20"/>
        <end position="40"/>
    </location>
</feature>
<proteinExistence type="predicted"/>
<dbReference type="AlphaFoldDB" id="A0A1E5WGS2"/>
<evidence type="ECO:0000313" key="2">
    <source>
        <dbReference type="EMBL" id="OEL36583.1"/>
    </source>
</evidence>